<comment type="caution">
    <text evidence="1">The sequence shown here is derived from an EMBL/GenBank/DDBJ whole genome shotgun (WGS) entry which is preliminary data.</text>
</comment>
<dbReference type="AlphaFoldDB" id="A0A8H5JAP1"/>
<evidence type="ECO:0000313" key="1">
    <source>
        <dbReference type="EMBL" id="KAF5551834.1"/>
    </source>
</evidence>
<sequence>MSDGPPPTPSKKQRARALEEQGIAQGVDFESALPCIRCFGSALTVASTLIATTPDIPIDVPTFACKFPFINSKKCTGCEKNLCSRVPAMMNGNYMDIHFQGYRQNAKGRDRSLSRRP</sequence>
<dbReference type="OrthoDB" id="5100144at2759"/>
<proteinExistence type="predicted"/>
<accession>A0A8H5JAP1</accession>
<protein>
    <submittedName>
        <fullName evidence="1">Uncharacterized protein</fullName>
    </submittedName>
</protein>
<evidence type="ECO:0000313" key="2">
    <source>
        <dbReference type="Proteomes" id="UP000582016"/>
    </source>
</evidence>
<reference evidence="1 2" key="1">
    <citation type="submission" date="2020-05" db="EMBL/GenBank/DDBJ databases">
        <title>Identification and distribution of gene clusters putatively required for synthesis of sphingolipid metabolism inhibitors in phylogenetically diverse species of the filamentous fungus Fusarium.</title>
        <authorList>
            <person name="Kim H.-S."/>
            <person name="Busman M."/>
            <person name="Brown D.W."/>
            <person name="Divon H."/>
            <person name="Uhlig S."/>
            <person name="Proctor R.H."/>
        </authorList>
    </citation>
    <scope>NUCLEOTIDE SEQUENCE [LARGE SCALE GENOMIC DNA]</scope>
    <source>
        <strain evidence="1 2">NRRL 13617</strain>
    </source>
</reference>
<keyword evidence="2" id="KW-1185">Reference proteome</keyword>
<gene>
    <name evidence="1" type="ORF">FPHYL_9072</name>
</gene>
<organism evidence="1 2">
    <name type="scientific">Fusarium phyllophilum</name>
    <dbReference type="NCBI Taxonomy" id="47803"/>
    <lineage>
        <taxon>Eukaryota</taxon>
        <taxon>Fungi</taxon>
        <taxon>Dikarya</taxon>
        <taxon>Ascomycota</taxon>
        <taxon>Pezizomycotina</taxon>
        <taxon>Sordariomycetes</taxon>
        <taxon>Hypocreomycetidae</taxon>
        <taxon>Hypocreales</taxon>
        <taxon>Nectriaceae</taxon>
        <taxon>Fusarium</taxon>
        <taxon>Fusarium fujikuroi species complex</taxon>
    </lineage>
</organism>
<dbReference type="Proteomes" id="UP000582016">
    <property type="component" value="Unassembled WGS sequence"/>
</dbReference>
<dbReference type="EMBL" id="JAAOAQ010000364">
    <property type="protein sequence ID" value="KAF5551834.1"/>
    <property type="molecule type" value="Genomic_DNA"/>
</dbReference>
<name>A0A8H5JAP1_9HYPO</name>